<accession>A0A914ULT1</accession>
<evidence type="ECO:0000259" key="3">
    <source>
        <dbReference type="PROSITE" id="PS50086"/>
    </source>
</evidence>
<dbReference type="PROSITE" id="PS50086">
    <property type="entry name" value="TBC_RABGAP"/>
    <property type="match status" value="1"/>
</dbReference>
<dbReference type="FunFam" id="1.10.10.2750:FF:000002">
    <property type="entry name" value="TBC1 domain family member 4"/>
    <property type="match status" value="1"/>
</dbReference>
<feature type="region of interest" description="Disordered" evidence="2">
    <location>
        <begin position="1"/>
        <end position="25"/>
    </location>
</feature>
<dbReference type="Gene3D" id="2.30.29.30">
    <property type="entry name" value="Pleckstrin-homology domain (PH domain)/Phosphotyrosine-binding domain (PTB)"/>
    <property type="match status" value="2"/>
</dbReference>
<name>A0A914ULT1_9BILA</name>
<dbReference type="PANTHER" id="PTHR47219:SF16">
    <property type="entry name" value="GTPASE ACTIVATING PROTEIN"/>
    <property type="match status" value="1"/>
</dbReference>
<dbReference type="PANTHER" id="PTHR47219">
    <property type="entry name" value="RAB GTPASE-ACTIVATING PROTEIN 1-LIKE"/>
    <property type="match status" value="1"/>
</dbReference>
<feature type="region of interest" description="Disordered" evidence="2">
    <location>
        <begin position="1151"/>
        <end position="1179"/>
    </location>
</feature>
<dbReference type="InterPro" id="IPR035969">
    <property type="entry name" value="Rab-GAP_TBC_sf"/>
</dbReference>
<dbReference type="GO" id="GO:0005096">
    <property type="term" value="F:GTPase activator activity"/>
    <property type="evidence" value="ECO:0007669"/>
    <property type="project" value="UniProtKB-KW"/>
</dbReference>
<dbReference type="InterPro" id="IPR011993">
    <property type="entry name" value="PH-like_dom_sf"/>
</dbReference>
<evidence type="ECO:0000313" key="5">
    <source>
        <dbReference type="WBParaSite" id="PSAMB.scaffold10size141368.g7.t1"/>
    </source>
</evidence>
<dbReference type="Gene3D" id="1.10.10.2750">
    <property type="match status" value="1"/>
</dbReference>
<dbReference type="Gene3D" id="1.10.472.80">
    <property type="entry name" value="Ypt/Rab-GAP domain of gyp1p, domain 3"/>
    <property type="match status" value="1"/>
</dbReference>
<evidence type="ECO:0000256" key="2">
    <source>
        <dbReference type="SAM" id="MobiDB-lite"/>
    </source>
</evidence>
<feature type="compositionally biased region" description="Basic and acidic residues" evidence="2">
    <location>
        <begin position="607"/>
        <end position="619"/>
    </location>
</feature>
<feature type="compositionally biased region" description="Polar residues" evidence="2">
    <location>
        <begin position="588"/>
        <end position="606"/>
    </location>
</feature>
<dbReference type="WBParaSite" id="PSAMB.scaffold10size141368.g7.t1">
    <property type="protein sequence ID" value="PSAMB.scaffold10size141368.g7.t1"/>
    <property type="gene ID" value="PSAMB.scaffold10size141368.g7"/>
</dbReference>
<sequence>MEPTNRRLQFESTSSEPSSSPTPPRRRTLFEAVYCGFSVLDDHYSRPMLPWIVAETKESSLTGEKVILRIANGSLLAISQESQEALFEHGLCHVSRYCRCRPEPECFAYLLRPTDPDAPLTCHVFLAVGQTNVYELFAAIQAGTQAFLRDVQYGQTKDVFRRGASVSDMSSTASNRRLSGDLPERDGVENYEVLYIGRVELADRQTPNDFIDDAVNKFEKYRTNSLRRIRLSVGVGESSPYEDEAPCELIAANERRAALASADLETPTGPTDDCSLIDNVFSDAQSTVGSDADSGISSLGKKSSGFSRAMLLLVCVQDIRLISLWNKHTLLLRKLHDICRIVKGGSAGDHVGFICRAANFDQYVCYIVRCRSEEIAHMVMQSMKCVITATMEEGKRVDSTINSSAHHCCPLCPMEQFAALCCDLEGLTPLATHELILSRIGQLDMRDQERVIADYKRMANVKNAGKLANIPEETMGATDAPVANQTAGSSFHRQNVILMSLLRKLCELRQKEHEMCPQNAKRSINLSEGRRRSLSGGDGLSKLFELGDRAKRSFSISLDTLGRKFGKGEELAGHIMDQFTRQQSIISNDSAMTKSSSGTGWSSPDTPRSERLPKYHFDTPDQWNSPAPRQRSRTVGEDYLSGQEAQPAAMKSGGGGGERRAPKMHVLSKLAASGMNTPVNFRQSLDSQSAPGAGGPLRQRCATGGTPMSAGRRPSWRQAIFQRVVISPNTRNTDSPRNSISSIASMGMPAYTAEDERRMSLVSTESDRSSLALAKSRSNSITDPLGAVDRARVYRSRWRRAIMQQILENRLTKHRQMREVERNLVSRMKLEYEEISMSDAEDAQAREQWNRMLKYEKRAETRFDRVQVEDAVKAGVPRDLRADVWRFLMEQHVLDRNKRKQMNAVPPYDYADLLKDLTPHQHAILIDLGRTFPSNEYFARQLGPGQLSLFNILKAYSLYDPEVGYCQGLSFIAGALLLHMEEEEAFDALVDLMYRMGLRKQYRPDMLALQIQMYQLSRLLHDRHRDLHMHLEDHEIPMLYAAPWFLTLFASTFPLGFVSRVIDFIFLSGSLDVVFKIALVLLGEHKELIMHCDSFEAINDFLKSTLPGMGIIQMERVFNAVFELDLSRDLLAYEVEYHMLHEELCGPPSYTGGAPSSIEAAPDTPITPQSTRRNSDKLEETNLNLKRQNTQLMEQLQSANQRIVALERTKVEHSSAGKETEKIISGHLRRIADLEKRVKNLEMERQGLIGELTKLTTPMRNGAHSLPDSVVFATPASLPKSK</sequence>
<dbReference type="SUPFAM" id="SSF47923">
    <property type="entry name" value="Ypt/Rab-GAP domain of gyp1p"/>
    <property type="match status" value="2"/>
</dbReference>
<keyword evidence="4" id="KW-1185">Reference proteome</keyword>
<dbReference type="SMART" id="SM00462">
    <property type="entry name" value="PTB"/>
    <property type="match status" value="2"/>
</dbReference>
<dbReference type="InterPro" id="IPR050302">
    <property type="entry name" value="Rab_GAP_TBC_domain"/>
</dbReference>
<protein>
    <submittedName>
        <fullName evidence="5">Rab-GAP TBC domain-containing protein</fullName>
    </submittedName>
</protein>
<proteinExistence type="predicted"/>
<dbReference type="Proteomes" id="UP000887566">
    <property type="component" value="Unplaced"/>
</dbReference>
<reference evidence="5" key="1">
    <citation type="submission" date="2022-11" db="UniProtKB">
        <authorList>
            <consortium name="WormBaseParasite"/>
        </authorList>
    </citation>
    <scope>IDENTIFICATION</scope>
</reference>
<dbReference type="InterPro" id="IPR006020">
    <property type="entry name" value="PTB/PI_dom"/>
</dbReference>
<dbReference type="SUPFAM" id="SSF50729">
    <property type="entry name" value="PH domain-like"/>
    <property type="match status" value="2"/>
</dbReference>
<evidence type="ECO:0000256" key="1">
    <source>
        <dbReference type="ARBA" id="ARBA00022468"/>
    </source>
</evidence>
<evidence type="ECO:0000313" key="4">
    <source>
        <dbReference type="Proteomes" id="UP000887566"/>
    </source>
</evidence>
<feature type="region of interest" description="Disordered" evidence="2">
    <location>
        <begin position="588"/>
        <end position="661"/>
    </location>
</feature>
<dbReference type="Gene3D" id="1.10.8.270">
    <property type="entry name" value="putative rabgap domain of human tbc1 domain family member 14 like domains"/>
    <property type="match status" value="1"/>
</dbReference>
<dbReference type="FunFam" id="1.10.8.270:FF:000001">
    <property type="entry name" value="TBC1 domain family member 1"/>
    <property type="match status" value="1"/>
</dbReference>
<keyword evidence="1" id="KW-0343">GTPase activation</keyword>
<dbReference type="Pfam" id="PF00566">
    <property type="entry name" value="RabGAP-TBC"/>
    <property type="match status" value="1"/>
</dbReference>
<organism evidence="4 5">
    <name type="scientific">Plectus sambesii</name>
    <dbReference type="NCBI Taxonomy" id="2011161"/>
    <lineage>
        <taxon>Eukaryota</taxon>
        <taxon>Metazoa</taxon>
        <taxon>Ecdysozoa</taxon>
        <taxon>Nematoda</taxon>
        <taxon>Chromadorea</taxon>
        <taxon>Plectida</taxon>
        <taxon>Plectina</taxon>
        <taxon>Plectoidea</taxon>
        <taxon>Plectidae</taxon>
        <taxon>Plectus</taxon>
    </lineage>
</organism>
<feature type="domain" description="Rab-GAP TBC" evidence="3">
    <location>
        <begin position="875"/>
        <end position="1069"/>
    </location>
</feature>
<dbReference type="SMART" id="SM00164">
    <property type="entry name" value="TBC"/>
    <property type="match status" value="1"/>
</dbReference>
<dbReference type="InterPro" id="IPR000195">
    <property type="entry name" value="Rab-GAP-TBC_dom"/>
</dbReference>